<evidence type="ECO:0000259" key="1">
    <source>
        <dbReference type="Pfam" id="PF13088"/>
    </source>
</evidence>
<organism evidence="2 3">
    <name type="scientific">Dokdonella immobilis</name>
    <dbReference type="NCBI Taxonomy" id="578942"/>
    <lineage>
        <taxon>Bacteria</taxon>
        <taxon>Pseudomonadati</taxon>
        <taxon>Pseudomonadota</taxon>
        <taxon>Gammaproteobacteria</taxon>
        <taxon>Lysobacterales</taxon>
        <taxon>Rhodanobacteraceae</taxon>
        <taxon>Dokdonella</taxon>
    </lineage>
</organism>
<dbReference type="CDD" id="cd15482">
    <property type="entry name" value="Sialidase_non-viral"/>
    <property type="match status" value="1"/>
</dbReference>
<protein>
    <submittedName>
        <fullName evidence="2">BNR repeat-like domain-containing protein</fullName>
    </submittedName>
</protein>
<evidence type="ECO:0000313" key="3">
    <source>
        <dbReference type="Proteomes" id="UP000198575"/>
    </source>
</evidence>
<accession>A0A1I4Z099</accession>
<dbReference type="EMBL" id="FOVF01000021">
    <property type="protein sequence ID" value="SFN43607.1"/>
    <property type="molecule type" value="Genomic_DNA"/>
</dbReference>
<evidence type="ECO:0000313" key="2">
    <source>
        <dbReference type="EMBL" id="SFN43607.1"/>
    </source>
</evidence>
<dbReference type="InterPro" id="IPR011040">
    <property type="entry name" value="Sialidase"/>
</dbReference>
<dbReference type="InterPro" id="IPR036278">
    <property type="entry name" value="Sialidase_sf"/>
</dbReference>
<dbReference type="RefSeq" id="WP_217647873.1">
    <property type="nucleotide sequence ID" value="NZ_FOVF01000021.1"/>
</dbReference>
<dbReference type="Gene3D" id="2.120.10.10">
    <property type="match status" value="3"/>
</dbReference>
<dbReference type="Proteomes" id="UP000198575">
    <property type="component" value="Unassembled WGS sequence"/>
</dbReference>
<name>A0A1I4Z099_9GAMM</name>
<gene>
    <name evidence="2" type="ORF">SAMN05216289_12151</name>
</gene>
<reference evidence="2 3" key="1">
    <citation type="submission" date="2016-10" db="EMBL/GenBank/DDBJ databases">
        <authorList>
            <person name="de Groot N.N."/>
        </authorList>
    </citation>
    <scope>NUCLEOTIDE SEQUENCE [LARGE SCALE GENOMIC DNA]</scope>
    <source>
        <strain evidence="2 3">CGMCC 1.7659</strain>
    </source>
</reference>
<dbReference type="AlphaFoldDB" id="A0A1I4Z099"/>
<feature type="domain" description="Sialidase" evidence="1">
    <location>
        <begin position="171"/>
        <end position="371"/>
    </location>
</feature>
<dbReference type="SUPFAM" id="SSF50939">
    <property type="entry name" value="Sialidases"/>
    <property type="match status" value="2"/>
</dbReference>
<proteinExistence type="predicted"/>
<dbReference type="Pfam" id="PF13088">
    <property type="entry name" value="BNR_2"/>
    <property type="match status" value="1"/>
</dbReference>
<sequence length="491" mass="51581">MAPSGTSYANAEVEPHFTVDPGVPQRVYGAWQQDRWSTGGAHGLVVGVSNDGGRSWSRSAPAFSRCAGGTAGNGGDFERSSDPWVSVSPDGTAYAIAIAFNGASLMPGSESAVLVSRSTDGGANWSLPTTLVREGSTAFHDKESITADPIDSHFVYAVWDRISVDNTGPTWFARSTDGGETWEAARPVFDPGVNSQTIGNVIVVLPNGTLVDAFTRIDAAANGSTNAYFDVIRSTDNGLTWSAPIRISSELSVGTVDPETGIPVRDATITPSIAVGTGGSLFAAWQDSRFSNGARDGIAMSRSDDGGLTWSTPARVNASTAVAAFVPAVHVRADGMIGVTYYDFRGNTNDRNTLFTSLWLARSTDAVNWQESQVAGPFDLATAPLSGAGNTSGYFLGDYMGLASIGNVFVPFYARTTGTNGNRTDIFAAPAVSVTTSAAAMASELRGQDAPKSAEPVPVRMTPEYRLRVARNIEANMKIHVPGEPIRAGED</sequence>
<keyword evidence="3" id="KW-1185">Reference proteome</keyword>